<dbReference type="Proteomes" id="UP000011014">
    <property type="component" value="Unassembled WGS sequence"/>
</dbReference>
<protein>
    <submittedName>
        <fullName evidence="1">Uncharacterized protein</fullName>
    </submittedName>
</protein>
<sequence>EYINNCLKNEKINDFLEQLHKWLEGFEQRLELPPVEVEKPKKKQKGFRRKMKMTDSMSFFLKAAQSSFTDVSKCRYLRGKNATDIDMSQVTKTRFFKVGEVFQTKAHKKPMDIYISLESAKYSKKNQREKL</sequence>
<dbReference type="EMBL" id="FN657352">
    <property type="protein sequence ID" value="CBY42639.1"/>
    <property type="molecule type" value="Genomic_DNA"/>
</dbReference>
<reference evidence="1" key="1">
    <citation type="journal article" date="2010" name="Science">
        <title>Plasticity of animal genome architecture unmasked by rapid evolution of a pelagic tunicate.</title>
        <authorList>
            <person name="Denoeud F."/>
            <person name="Henriet S."/>
            <person name="Mungpakdee S."/>
            <person name="Aury J.M."/>
            <person name="Da Silva C."/>
            <person name="Brinkmann H."/>
            <person name="Mikhaleva J."/>
            <person name="Olsen L.C."/>
            <person name="Jubin C."/>
            <person name="Canestro C."/>
            <person name="Bouquet J.M."/>
            <person name="Danks G."/>
            <person name="Poulain J."/>
            <person name="Campsteijn C."/>
            <person name="Adamski M."/>
            <person name="Cross I."/>
            <person name="Yadetie F."/>
            <person name="Muffato M."/>
            <person name="Louis A."/>
            <person name="Butcher S."/>
            <person name="Tsagkogeorga G."/>
            <person name="Konrad A."/>
            <person name="Singh S."/>
            <person name="Jensen M.F."/>
            <person name="Cong E.H."/>
            <person name="Eikeseth-Otteraa H."/>
            <person name="Noel B."/>
            <person name="Anthouard V."/>
            <person name="Porcel B.M."/>
            <person name="Kachouri-Lafond R."/>
            <person name="Nishino A."/>
            <person name="Ugolini M."/>
            <person name="Chourrout P."/>
            <person name="Nishida H."/>
            <person name="Aasland R."/>
            <person name="Huzurbazar S."/>
            <person name="Westhof E."/>
            <person name="Delsuc F."/>
            <person name="Lehrach H."/>
            <person name="Reinhardt R."/>
            <person name="Weissenbach J."/>
            <person name="Roy S.W."/>
            <person name="Artiguenave F."/>
            <person name="Postlethwait J.H."/>
            <person name="Manak J.R."/>
            <person name="Thompson E.M."/>
            <person name="Jaillon O."/>
            <person name="Du Pasquier L."/>
            <person name="Boudinot P."/>
            <person name="Liberles D.A."/>
            <person name="Volff J.N."/>
            <person name="Philippe H."/>
            <person name="Lenhard B."/>
            <person name="Roest Crollius H."/>
            <person name="Wincker P."/>
            <person name="Chourrout D."/>
        </authorList>
    </citation>
    <scope>NUCLEOTIDE SEQUENCE [LARGE SCALE GENOMIC DNA]</scope>
</reference>
<evidence type="ECO:0000313" key="1">
    <source>
        <dbReference type="EMBL" id="CBY42639.1"/>
    </source>
</evidence>
<organism evidence="1">
    <name type="scientific">Oikopleura dioica</name>
    <name type="common">Tunicate</name>
    <dbReference type="NCBI Taxonomy" id="34765"/>
    <lineage>
        <taxon>Eukaryota</taxon>
        <taxon>Metazoa</taxon>
        <taxon>Chordata</taxon>
        <taxon>Tunicata</taxon>
        <taxon>Appendicularia</taxon>
        <taxon>Copelata</taxon>
        <taxon>Oikopleuridae</taxon>
        <taxon>Oikopleura</taxon>
    </lineage>
</organism>
<proteinExistence type="predicted"/>
<accession>E4Z4L1</accession>
<dbReference type="AlphaFoldDB" id="E4Z4L1"/>
<name>E4Z4L1_OIKDI</name>
<feature type="non-terminal residue" evidence="1">
    <location>
        <position position="1"/>
    </location>
</feature>
<gene>
    <name evidence="1" type="ORF">GSOID_T00026350001</name>
</gene>